<sequence length="626" mass="68302">MASNCTVLTENSLCGPNYEGYPVDSILFPTELDVNNFIQSFIYDNERVVNHFRNSFACTGAEIETAVKYRRYQASIQCALWIQGALKEGCVVQPGLPSQFALCADRCMAGLQSVASTFEDNNICPPSADPLITEARTTFLTDQSNYCTAAKNFVLQSGTPNCGWATTLEERTCGYTSKEIAAFACNTDNLSATACCVTFFEENPTLKNNPTSSSATLATAASSSTATPSTNSADINATPRSSITIGIVGIVIAVILAMIALVAFFIIRNRRRRTSEFNDSQDVKPFKQRDSDHSREFFQAHSNYSSPKQSSIAITPSVNHRQTPPNRPQNPAPSSPSIHSFSTNQSQQNLNNVINYETQFQQRLSQISQQKQQPYQQYEQRYSHKEPSPQAAPAPNISSTLSNRDTLLSETANVFAVAASAKAAGVSISSPVIKPEEVKSGISPLASTSNGSPSQLNSTATTATTANTQLQKLLVVLDYYPTQDDELRLKEGSTLSLVSSFDDGWALGIDTATGQQGAFPLVCVRKIEEPALSLPVIGSDEGTRNISVPGNKESFSQQSTEYAAISKRISSQISPNLMGEIFAENLKNVKETPIYHDYIQEENTEKIYSTSMDNEKSNKNFRLSFN</sequence>
<evidence type="ECO:0000313" key="7">
    <source>
        <dbReference type="Proteomes" id="UP001211065"/>
    </source>
</evidence>
<evidence type="ECO:0000259" key="5">
    <source>
        <dbReference type="PROSITE" id="PS50002"/>
    </source>
</evidence>
<evidence type="ECO:0000256" key="1">
    <source>
        <dbReference type="ARBA" id="ARBA00022443"/>
    </source>
</evidence>
<feature type="transmembrane region" description="Helical" evidence="4">
    <location>
        <begin position="243"/>
        <end position="267"/>
    </location>
</feature>
<dbReference type="AlphaFoldDB" id="A0AAD5XSX9"/>
<keyword evidence="4" id="KW-0812">Transmembrane</keyword>
<comment type="caution">
    <text evidence="6">The sequence shown here is derived from an EMBL/GenBank/DDBJ whole genome shotgun (WGS) entry which is preliminary data.</text>
</comment>
<keyword evidence="1 2" id="KW-0728">SH3 domain</keyword>
<dbReference type="Gene3D" id="2.30.30.40">
    <property type="entry name" value="SH3 Domains"/>
    <property type="match status" value="1"/>
</dbReference>
<evidence type="ECO:0000256" key="2">
    <source>
        <dbReference type="PROSITE-ProRule" id="PRU00192"/>
    </source>
</evidence>
<protein>
    <recommendedName>
        <fullName evidence="5">SH3 domain-containing protein</fullName>
    </recommendedName>
</protein>
<dbReference type="SMART" id="SM00326">
    <property type="entry name" value="SH3"/>
    <property type="match status" value="1"/>
</dbReference>
<dbReference type="EMBL" id="JADGJW010001040">
    <property type="protein sequence ID" value="KAJ3207657.1"/>
    <property type="molecule type" value="Genomic_DNA"/>
</dbReference>
<feature type="compositionally biased region" description="Polar residues" evidence="3">
    <location>
        <begin position="335"/>
        <end position="344"/>
    </location>
</feature>
<proteinExistence type="predicted"/>
<accession>A0AAD5XSX9</accession>
<dbReference type="Pfam" id="PF14604">
    <property type="entry name" value="SH3_9"/>
    <property type="match status" value="1"/>
</dbReference>
<dbReference type="InterPro" id="IPR036028">
    <property type="entry name" value="SH3-like_dom_sf"/>
</dbReference>
<dbReference type="Proteomes" id="UP001211065">
    <property type="component" value="Unassembled WGS sequence"/>
</dbReference>
<gene>
    <name evidence="6" type="ORF">HK099_000233</name>
</gene>
<feature type="region of interest" description="Disordered" evidence="3">
    <location>
        <begin position="365"/>
        <end position="401"/>
    </location>
</feature>
<dbReference type="PROSITE" id="PS50002">
    <property type="entry name" value="SH3"/>
    <property type="match status" value="1"/>
</dbReference>
<evidence type="ECO:0000313" key="6">
    <source>
        <dbReference type="EMBL" id="KAJ3207657.1"/>
    </source>
</evidence>
<dbReference type="SUPFAM" id="SSF50044">
    <property type="entry name" value="SH3-domain"/>
    <property type="match status" value="1"/>
</dbReference>
<evidence type="ECO:0000256" key="4">
    <source>
        <dbReference type="SAM" id="Phobius"/>
    </source>
</evidence>
<feature type="compositionally biased region" description="Low complexity" evidence="3">
    <location>
        <begin position="365"/>
        <end position="380"/>
    </location>
</feature>
<keyword evidence="7" id="KW-1185">Reference proteome</keyword>
<keyword evidence="4" id="KW-1133">Transmembrane helix</keyword>
<reference evidence="6" key="1">
    <citation type="submission" date="2020-05" db="EMBL/GenBank/DDBJ databases">
        <title>Phylogenomic resolution of chytrid fungi.</title>
        <authorList>
            <person name="Stajich J.E."/>
            <person name="Amses K."/>
            <person name="Simmons R."/>
            <person name="Seto K."/>
            <person name="Myers J."/>
            <person name="Bonds A."/>
            <person name="Quandt C.A."/>
            <person name="Barry K."/>
            <person name="Liu P."/>
            <person name="Grigoriev I."/>
            <person name="Longcore J.E."/>
            <person name="James T.Y."/>
        </authorList>
    </citation>
    <scope>NUCLEOTIDE SEQUENCE</scope>
    <source>
        <strain evidence="6">JEL0476</strain>
    </source>
</reference>
<dbReference type="InterPro" id="IPR001452">
    <property type="entry name" value="SH3_domain"/>
</dbReference>
<feature type="domain" description="SH3" evidence="5">
    <location>
        <begin position="468"/>
        <end position="529"/>
    </location>
</feature>
<name>A0AAD5XSX9_9FUNG</name>
<keyword evidence="4" id="KW-0472">Membrane</keyword>
<feature type="compositionally biased region" description="Pro residues" evidence="3">
    <location>
        <begin position="325"/>
        <end position="334"/>
    </location>
</feature>
<organism evidence="6 7">
    <name type="scientific">Clydaea vesicula</name>
    <dbReference type="NCBI Taxonomy" id="447962"/>
    <lineage>
        <taxon>Eukaryota</taxon>
        <taxon>Fungi</taxon>
        <taxon>Fungi incertae sedis</taxon>
        <taxon>Chytridiomycota</taxon>
        <taxon>Chytridiomycota incertae sedis</taxon>
        <taxon>Chytridiomycetes</taxon>
        <taxon>Lobulomycetales</taxon>
        <taxon>Lobulomycetaceae</taxon>
        <taxon>Clydaea</taxon>
    </lineage>
</organism>
<feature type="region of interest" description="Disordered" evidence="3">
    <location>
        <begin position="317"/>
        <end position="344"/>
    </location>
</feature>
<evidence type="ECO:0000256" key="3">
    <source>
        <dbReference type="SAM" id="MobiDB-lite"/>
    </source>
</evidence>